<evidence type="ECO:0000313" key="2">
    <source>
        <dbReference type="Proteomes" id="UP001597302"/>
    </source>
</evidence>
<dbReference type="RefSeq" id="WP_379107658.1">
    <property type="nucleotide sequence ID" value="NZ_JBHTOQ010000057.1"/>
</dbReference>
<keyword evidence="2" id="KW-1185">Reference proteome</keyword>
<reference evidence="2" key="1">
    <citation type="journal article" date="2019" name="Int. J. Syst. Evol. Microbiol.">
        <title>The Global Catalogue of Microorganisms (GCM) 10K type strain sequencing project: providing services to taxonomists for standard genome sequencing and annotation.</title>
        <authorList>
            <consortium name="The Broad Institute Genomics Platform"/>
            <consortium name="The Broad Institute Genome Sequencing Center for Infectious Disease"/>
            <person name="Wu L."/>
            <person name="Ma J."/>
        </authorList>
    </citation>
    <scope>NUCLEOTIDE SEQUENCE [LARGE SCALE GENOMIC DNA]</scope>
    <source>
        <strain evidence="2">CCM 8875</strain>
    </source>
</reference>
<evidence type="ECO:0008006" key="3">
    <source>
        <dbReference type="Google" id="ProtNLM"/>
    </source>
</evidence>
<dbReference type="SUPFAM" id="SSF56059">
    <property type="entry name" value="Glutathione synthetase ATP-binding domain-like"/>
    <property type="match status" value="1"/>
</dbReference>
<name>A0ABW4E2X7_9RHOB</name>
<accession>A0ABW4E2X7</accession>
<comment type="caution">
    <text evidence="1">The sequence shown here is derived from an EMBL/GenBank/DDBJ whole genome shotgun (WGS) entry which is preliminary data.</text>
</comment>
<dbReference type="Proteomes" id="UP001597302">
    <property type="component" value="Unassembled WGS sequence"/>
</dbReference>
<gene>
    <name evidence="1" type="ORF">ACFQ5P_19400</name>
</gene>
<protein>
    <recommendedName>
        <fullName evidence="3">ATP-grasp domain-containing protein</fullName>
    </recommendedName>
</protein>
<organism evidence="1 2">
    <name type="scientific">Paracoccus nototheniae</name>
    <dbReference type="NCBI Taxonomy" id="2489002"/>
    <lineage>
        <taxon>Bacteria</taxon>
        <taxon>Pseudomonadati</taxon>
        <taxon>Pseudomonadota</taxon>
        <taxon>Alphaproteobacteria</taxon>
        <taxon>Rhodobacterales</taxon>
        <taxon>Paracoccaceae</taxon>
        <taxon>Paracoccus</taxon>
    </lineage>
</organism>
<dbReference type="EMBL" id="JBHTOQ010000057">
    <property type="protein sequence ID" value="MFD1483463.1"/>
    <property type="molecule type" value="Genomic_DNA"/>
</dbReference>
<evidence type="ECO:0000313" key="1">
    <source>
        <dbReference type="EMBL" id="MFD1483463.1"/>
    </source>
</evidence>
<sequence length="351" mass="39773">MRAMITFVATASHQYAIRDVLETRSHPLHGKIVILNHQEFLASRRLPRSAYIIVDLERLSVEDARRVDARLDALVRACPDCLVLNLPSRIGTRQDIMRRLHEGGINDFRMMPITADPGMVRYPVFLRRDDDHEGPKSDLLETPQALRDAIAALDPRDRQLGRFVITEYVDARNVNGLHEKRSYTRVGDRLFPSAMDQSRGWVCKGEYSDPATVSDPVRELAFFNENADNATLRKAFDLAGIDYGRADYAVIGGRPQIFEINTNPWIEPPERVPAISRRGAEHIVAAWLSALEHLAAQAATQDPAWIEVAEASGKLPRRLSRRDVVHAALRGLGKLHYETRAMRVLRRLRLL</sequence>
<proteinExistence type="predicted"/>